<dbReference type="SMART" id="SM00283">
    <property type="entry name" value="MA"/>
    <property type="match status" value="1"/>
</dbReference>
<dbReference type="InterPro" id="IPR004090">
    <property type="entry name" value="Chemotax_Me-accpt_rcpt"/>
</dbReference>
<evidence type="ECO:0000313" key="7">
    <source>
        <dbReference type="Proteomes" id="UP000606720"/>
    </source>
</evidence>
<dbReference type="PANTHER" id="PTHR32089:SF41">
    <property type="entry name" value="METHYL-ACCEPTING CHEMOTAXIS PROTEIN"/>
    <property type="match status" value="1"/>
</dbReference>
<dbReference type="Pfam" id="PF07238">
    <property type="entry name" value="PilZ"/>
    <property type="match status" value="1"/>
</dbReference>
<dbReference type="PANTHER" id="PTHR32089">
    <property type="entry name" value="METHYL-ACCEPTING CHEMOTAXIS PROTEIN MCPB"/>
    <property type="match status" value="1"/>
</dbReference>
<evidence type="ECO:0000256" key="4">
    <source>
        <dbReference type="SAM" id="Phobius"/>
    </source>
</evidence>
<dbReference type="RefSeq" id="WP_186865831.1">
    <property type="nucleotide sequence ID" value="NZ_JACOPH010000001.1"/>
</dbReference>
<keyword evidence="1 3" id="KW-0807">Transducer</keyword>
<sequence length="697" mass="76648">MEYNEEYFAESANRKAMAIWAILGIVLSAAYALEIVKGLRTVQYYIVFVLVCWIPFIVGLLVLKVKGRATKYYREVLVIGYGIFYAFVLMTTTSQLAFTYIMPIASMLILFKDTKFMVRCGVESVIVLLIFIIKNYLGGMNAPSDVTNYEIQLAAIILCYVGFILSSNHLTKSDAAMLNSVKDNLDRVITTIQQVKTASNSVVDGVTVVRELADENKEGAGAVVDSMQEVSQNNDVLGGRIDSSLDMTEDIARQVSNVVELTKRIKEIIEASVQHADTSTKDLAEVMESTNMMEQLSSEIEHILGEFRQQFDMVKQETGTIENITSQTNLLALNASIEAARAGEAGKGFAVVADEIRNLSMGTQSSSGSILEALGHLEHTSERMTESVTEILKLIQETLSSMTAVNESVTTIAADSRELGSQIQVIDSAISQVEVSNQNMVDNMQQVRNIMETVTDGVKNSETTTKSMLGKYEETSKNVLHIEQVVGKLIEELGAGGFMGADDIKAGMSICVIASGEDRKNAEFKTRVIKVHDGNILIDAESAKDFFESGDKHQIYKLQAIVDNEMYSWDNIRIHKEQNVYVLSVSGNPKVVNRRKYPRLSIQNSCQIILGPDATAYRGTMLNISAGGCAFTVTDPAFATAPGKAMKVTIDDFSLLQGKPLEGIVIRSTNDEGCYTVGCRLIEDNDAICEYVKTKMH</sequence>
<evidence type="ECO:0000259" key="5">
    <source>
        <dbReference type="PROSITE" id="PS50111"/>
    </source>
</evidence>
<dbReference type="EMBL" id="JACOPH010000001">
    <property type="protein sequence ID" value="MBC5712761.1"/>
    <property type="molecule type" value="Genomic_DNA"/>
</dbReference>
<comment type="caution">
    <text evidence="6">The sequence shown here is derived from an EMBL/GenBank/DDBJ whole genome shotgun (WGS) entry which is preliminary data.</text>
</comment>
<reference evidence="6" key="1">
    <citation type="submission" date="2020-08" db="EMBL/GenBank/DDBJ databases">
        <title>Genome public.</title>
        <authorList>
            <person name="Liu C."/>
            <person name="Sun Q."/>
        </authorList>
    </citation>
    <scope>NUCLEOTIDE SEQUENCE</scope>
    <source>
        <strain evidence="6">BX1005</strain>
    </source>
</reference>
<feature type="transmembrane region" description="Helical" evidence="4">
    <location>
        <begin position="149"/>
        <end position="170"/>
    </location>
</feature>
<feature type="transmembrane region" description="Helical" evidence="4">
    <location>
        <begin position="42"/>
        <end position="63"/>
    </location>
</feature>
<keyword evidence="4" id="KW-1133">Transmembrane helix</keyword>
<feature type="transmembrane region" description="Helical" evidence="4">
    <location>
        <begin position="116"/>
        <end position="137"/>
    </location>
</feature>
<evidence type="ECO:0000256" key="3">
    <source>
        <dbReference type="PROSITE-ProRule" id="PRU00284"/>
    </source>
</evidence>
<accession>A0A923RRM8</accession>
<dbReference type="PROSITE" id="PS50111">
    <property type="entry name" value="CHEMOTAXIS_TRANSDUC_2"/>
    <property type="match status" value="1"/>
</dbReference>
<keyword evidence="7" id="KW-1185">Reference proteome</keyword>
<name>A0A923RRM8_9FIRM</name>
<dbReference type="InterPro" id="IPR004089">
    <property type="entry name" value="MCPsignal_dom"/>
</dbReference>
<protein>
    <submittedName>
        <fullName evidence="6">Methyl-accepting chemotaxis protein</fullName>
    </submittedName>
</protein>
<feature type="transmembrane region" description="Helical" evidence="4">
    <location>
        <begin position="84"/>
        <end position="110"/>
    </location>
</feature>
<organism evidence="6 7">
    <name type="scientific">Roseburia zhanii</name>
    <dbReference type="NCBI Taxonomy" id="2763064"/>
    <lineage>
        <taxon>Bacteria</taxon>
        <taxon>Bacillati</taxon>
        <taxon>Bacillota</taxon>
        <taxon>Clostridia</taxon>
        <taxon>Lachnospirales</taxon>
        <taxon>Lachnospiraceae</taxon>
        <taxon>Roseburia</taxon>
    </lineage>
</organism>
<evidence type="ECO:0000256" key="1">
    <source>
        <dbReference type="ARBA" id="ARBA00023224"/>
    </source>
</evidence>
<comment type="similarity">
    <text evidence="2">Belongs to the methyl-accepting chemotaxis (MCP) protein family.</text>
</comment>
<dbReference type="GO" id="GO:0035438">
    <property type="term" value="F:cyclic-di-GMP binding"/>
    <property type="evidence" value="ECO:0007669"/>
    <property type="project" value="InterPro"/>
</dbReference>
<keyword evidence="4" id="KW-0812">Transmembrane</keyword>
<dbReference type="SUPFAM" id="SSF141371">
    <property type="entry name" value="PilZ domain-like"/>
    <property type="match status" value="1"/>
</dbReference>
<evidence type="ECO:0000256" key="2">
    <source>
        <dbReference type="ARBA" id="ARBA00029447"/>
    </source>
</evidence>
<dbReference type="GO" id="GO:0006935">
    <property type="term" value="P:chemotaxis"/>
    <property type="evidence" value="ECO:0007669"/>
    <property type="project" value="InterPro"/>
</dbReference>
<dbReference type="GO" id="GO:0016020">
    <property type="term" value="C:membrane"/>
    <property type="evidence" value="ECO:0007669"/>
    <property type="project" value="InterPro"/>
</dbReference>
<proteinExistence type="inferred from homology"/>
<dbReference type="Pfam" id="PF00015">
    <property type="entry name" value="MCPsignal"/>
    <property type="match status" value="1"/>
</dbReference>
<dbReference type="PRINTS" id="PR00260">
    <property type="entry name" value="CHEMTRNSDUCR"/>
</dbReference>
<dbReference type="GO" id="GO:0007165">
    <property type="term" value="P:signal transduction"/>
    <property type="evidence" value="ECO:0007669"/>
    <property type="project" value="UniProtKB-KW"/>
</dbReference>
<evidence type="ECO:0000313" key="6">
    <source>
        <dbReference type="EMBL" id="MBC5712761.1"/>
    </source>
</evidence>
<feature type="domain" description="Methyl-accepting transducer" evidence="5">
    <location>
        <begin position="212"/>
        <end position="448"/>
    </location>
</feature>
<keyword evidence="4" id="KW-0472">Membrane</keyword>
<gene>
    <name evidence="6" type="ORF">H8S17_00820</name>
</gene>
<dbReference type="Proteomes" id="UP000606720">
    <property type="component" value="Unassembled WGS sequence"/>
</dbReference>
<dbReference type="Gene3D" id="1.10.287.950">
    <property type="entry name" value="Methyl-accepting chemotaxis protein"/>
    <property type="match status" value="1"/>
</dbReference>
<dbReference type="AlphaFoldDB" id="A0A923RRM8"/>
<feature type="transmembrane region" description="Helical" evidence="4">
    <location>
        <begin position="17"/>
        <end position="36"/>
    </location>
</feature>
<dbReference type="GO" id="GO:0004888">
    <property type="term" value="F:transmembrane signaling receptor activity"/>
    <property type="evidence" value="ECO:0007669"/>
    <property type="project" value="InterPro"/>
</dbReference>
<dbReference type="SUPFAM" id="SSF58104">
    <property type="entry name" value="Methyl-accepting chemotaxis protein (MCP) signaling domain"/>
    <property type="match status" value="1"/>
</dbReference>
<dbReference type="InterPro" id="IPR009875">
    <property type="entry name" value="PilZ_domain"/>
</dbReference>